<dbReference type="InterPro" id="IPR014748">
    <property type="entry name" value="Enoyl-CoA_hydra_C"/>
</dbReference>
<dbReference type="GO" id="GO:0006635">
    <property type="term" value="P:fatty acid beta-oxidation"/>
    <property type="evidence" value="ECO:0007669"/>
    <property type="project" value="TreeGrafter"/>
</dbReference>
<protein>
    <submittedName>
        <fullName evidence="4">Enoyl-CoA hydratase-related protein</fullName>
    </submittedName>
</protein>
<dbReference type="PANTHER" id="PTHR11941:SF54">
    <property type="entry name" value="ENOYL-COA HYDRATASE, MITOCHONDRIAL"/>
    <property type="match status" value="1"/>
</dbReference>
<dbReference type="EMBL" id="CP095053">
    <property type="protein sequence ID" value="UOR05233.1"/>
    <property type="molecule type" value="Genomic_DNA"/>
</dbReference>
<keyword evidence="5" id="KW-1185">Reference proteome</keyword>
<accession>A0A8T9SWX8</accession>
<dbReference type="FunFam" id="3.90.226.10:FF:000009">
    <property type="entry name" value="Carnitinyl-CoA dehydratase"/>
    <property type="match status" value="1"/>
</dbReference>
<dbReference type="KEGG" id="haei:MUN82_20160"/>
<dbReference type="AlphaFoldDB" id="A0A8T9SWX8"/>
<reference evidence="4 5" key="1">
    <citation type="submission" date="2022-04" db="EMBL/GenBank/DDBJ databases">
        <title>Hymenobacter sp. isolated from the air.</title>
        <authorList>
            <person name="Won M."/>
            <person name="Lee C.-M."/>
            <person name="Woen H.-Y."/>
            <person name="Kwon S.-W."/>
        </authorList>
    </citation>
    <scope>NUCLEOTIDE SEQUENCE [LARGE SCALE GENOMIC DNA]</scope>
    <source>
        <strain evidence="5">5413 J-13</strain>
    </source>
</reference>
<dbReference type="GO" id="GO:0016829">
    <property type="term" value="F:lyase activity"/>
    <property type="evidence" value="ECO:0007669"/>
    <property type="project" value="UniProtKB-KW"/>
</dbReference>
<evidence type="ECO:0000313" key="5">
    <source>
        <dbReference type="Proteomes" id="UP000829925"/>
    </source>
</evidence>
<dbReference type="InterPro" id="IPR001753">
    <property type="entry name" value="Enoyl-CoA_hydra/iso"/>
</dbReference>
<dbReference type="InterPro" id="IPR018376">
    <property type="entry name" value="Enoyl-CoA_hyd/isom_CS"/>
</dbReference>
<evidence type="ECO:0000313" key="4">
    <source>
        <dbReference type="EMBL" id="UOR05233.1"/>
    </source>
</evidence>
<dbReference type="Gene3D" id="1.10.12.10">
    <property type="entry name" value="Lyase 2-enoyl-coa Hydratase, Chain A, domain 2"/>
    <property type="match status" value="1"/>
</dbReference>
<dbReference type="InterPro" id="IPR029045">
    <property type="entry name" value="ClpP/crotonase-like_dom_sf"/>
</dbReference>
<gene>
    <name evidence="4" type="ORF">MUN82_20160</name>
</gene>
<proteinExistence type="inferred from homology"/>
<dbReference type="Gene3D" id="3.90.226.10">
    <property type="entry name" value="2-enoyl-CoA Hydratase, Chain A, domain 1"/>
    <property type="match status" value="1"/>
</dbReference>
<evidence type="ECO:0000256" key="1">
    <source>
        <dbReference type="ARBA" id="ARBA00005254"/>
    </source>
</evidence>
<dbReference type="SUPFAM" id="SSF52096">
    <property type="entry name" value="ClpP/crotonase"/>
    <property type="match status" value="1"/>
</dbReference>
<dbReference type="Pfam" id="PF00378">
    <property type="entry name" value="ECH_1"/>
    <property type="match status" value="1"/>
</dbReference>
<dbReference type="PANTHER" id="PTHR11941">
    <property type="entry name" value="ENOYL-COA HYDRATASE-RELATED"/>
    <property type="match status" value="1"/>
</dbReference>
<organism evidence="4 5">
    <name type="scientific">Hymenobacter aerilatus</name>
    <dbReference type="NCBI Taxonomy" id="2932251"/>
    <lineage>
        <taxon>Bacteria</taxon>
        <taxon>Pseudomonadati</taxon>
        <taxon>Bacteroidota</taxon>
        <taxon>Cytophagia</taxon>
        <taxon>Cytophagales</taxon>
        <taxon>Hymenobacteraceae</taxon>
        <taxon>Hymenobacter</taxon>
    </lineage>
</organism>
<name>A0A8T9SWX8_9BACT</name>
<keyword evidence="2" id="KW-0456">Lyase</keyword>
<dbReference type="PROSITE" id="PS00166">
    <property type="entry name" value="ENOYL_COA_HYDRATASE"/>
    <property type="match status" value="1"/>
</dbReference>
<sequence length="263" mass="28091">MLPLFHNLLLQLDSASGILRITLNRPSKLNALNAATIEEIRQAMQYALDAQAVRGILLTGSGDKAFVAGADIAELAELNEIVGRRMAEKGQEVFCLIEESSKPVIAAVNGFALGGGCELAMACHLRVASENARFGQPEANLGLIPGYGGTQRLAQLIGKGKALELLMTTDQVKADEALRLGLVNHVVPAAELLPFCEQLLGKILSKAPLAIGMIIDCVNAAYDQERHGYQTEANLFGRCCGSADFREGTQAFLEKRPAAFTGE</sequence>
<comment type="similarity">
    <text evidence="1 3">Belongs to the enoyl-CoA hydratase/isomerase family.</text>
</comment>
<dbReference type="CDD" id="cd06558">
    <property type="entry name" value="crotonase-like"/>
    <property type="match status" value="1"/>
</dbReference>
<evidence type="ECO:0000256" key="2">
    <source>
        <dbReference type="ARBA" id="ARBA00023239"/>
    </source>
</evidence>
<evidence type="ECO:0000256" key="3">
    <source>
        <dbReference type="RuleBase" id="RU003707"/>
    </source>
</evidence>
<dbReference type="Proteomes" id="UP000829925">
    <property type="component" value="Chromosome"/>
</dbReference>
<dbReference type="RefSeq" id="WP_245093329.1">
    <property type="nucleotide sequence ID" value="NZ_CP095053.1"/>
</dbReference>